<organism evidence="1">
    <name type="scientific">marine sediment metagenome</name>
    <dbReference type="NCBI Taxonomy" id="412755"/>
    <lineage>
        <taxon>unclassified sequences</taxon>
        <taxon>metagenomes</taxon>
        <taxon>ecological metagenomes</taxon>
    </lineage>
</organism>
<dbReference type="EMBL" id="BARU01005872">
    <property type="protein sequence ID" value="GAH42515.1"/>
    <property type="molecule type" value="Genomic_DNA"/>
</dbReference>
<evidence type="ECO:0008006" key="2">
    <source>
        <dbReference type="Google" id="ProtNLM"/>
    </source>
</evidence>
<accession>X1GCJ4</accession>
<gene>
    <name evidence="1" type="ORF">S03H2_11509</name>
</gene>
<sequence length="131" mass="14275">MKKIITSKEVTLAIIAATIILFSNGCCTTITTASSNDFQIREPSFSALTPHSPISIGSDDDFITYGFPGSGNSTHPYIIENYNITTTNERGIYITGTHKYFLIRNCYVDAGIVGIYSEYVANGTTTIINNT</sequence>
<dbReference type="AlphaFoldDB" id="X1GCJ4"/>
<protein>
    <recommendedName>
        <fullName evidence="2">Right handed beta helix domain-containing protein</fullName>
    </recommendedName>
</protein>
<comment type="caution">
    <text evidence="1">The sequence shown here is derived from an EMBL/GenBank/DDBJ whole genome shotgun (WGS) entry which is preliminary data.</text>
</comment>
<feature type="non-terminal residue" evidence="1">
    <location>
        <position position="131"/>
    </location>
</feature>
<name>X1GCJ4_9ZZZZ</name>
<reference evidence="1" key="1">
    <citation type="journal article" date="2014" name="Front. Microbiol.">
        <title>High frequency of phylogenetically diverse reductive dehalogenase-homologous genes in deep subseafloor sedimentary metagenomes.</title>
        <authorList>
            <person name="Kawai M."/>
            <person name="Futagami T."/>
            <person name="Toyoda A."/>
            <person name="Takaki Y."/>
            <person name="Nishi S."/>
            <person name="Hori S."/>
            <person name="Arai W."/>
            <person name="Tsubouchi T."/>
            <person name="Morono Y."/>
            <person name="Uchiyama I."/>
            <person name="Ito T."/>
            <person name="Fujiyama A."/>
            <person name="Inagaki F."/>
            <person name="Takami H."/>
        </authorList>
    </citation>
    <scope>NUCLEOTIDE SEQUENCE</scope>
    <source>
        <strain evidence="1">Expedition CK06-06</strain>
    </source>
</reference>
<evidence type="ECO:0000313" key="1">
    <source>
        <dbReference type="EMBL" id="GAH42515.1"/>
    </source>
</evidence>
<proteinExistence type="predicted"/>